<protein>
    <submittedName>
        <fullName evidence="5">Serine phosphatase RsbU, regulator of sigma subunit</fullName>
    </submittedName>
</protein>
<feature type="region of interest" description="Disordered" evidence="3">
    <location>
        <begin position="270"/>
        <end position="290"/>
    </location>
</feature>
<dbReference type="RefSeq" id="WP_051508359.1">
    <property type="nucleotide sequence ID" value="NZ_CP004372.1"/>
</dbReference>
<reference evidence="5 6" key="1">
    <citation type="submission" date="2013-03" db="EMBL/GenBank/DDBJ databases">
        <authorList>
            <person name="Fiebig A."/>
            <person name="Goeker M."/>
            <person name="Klenk H.-P.P."/>
        </authorList>
    </citation>
    <scope>NUCLEOTIDE SEQUENCE [LARGE SCALE GENOMIC DNA]</scope>
    <source>
        <strain evidence="6">DSM 19469</strain>
    </source>
</reference>
<dbReference type="Pfam" id="PF00072">
    <property type="entry name" value="Response_reg"/>
    <property type="match status" value="1"/>
</dbReference>
<dbReference type="InterPro" id="IPR011006">
    <property type="entry name" value="CheY-like_superfamily"/>
</dbReference>
<evidence type="ECO:0000256" key="2">
    <source>
        <dbReference type="PROSITE-ProRule" id="PRU00169"/>
    </source>
</evidence>
<dbReference type="KEGG" id="red:roselon_01161"/>
<organism evidence="5 6">
    <name type="scientific">Roseicyclus elongatus DSM 19469</name>
    <dbReference type="NCBI Taxonomy" id="1294273"/>
    <lineage>
        <taxon>Bacteria</taxon>
        <taxon>Pseudomonadati</taxon>
        <taxon>Pseudomonadota</taxon>
        <taxon>Alphaproteobacteria</taxon>
        <taxon>Rhodobacterales</taxon>
        <taxon>Roseobacteraceae</taxon>
        <taxon>Roseicyclus</taxon>
    </lineage>
</organism>
<keyword evidence="1 2" id="KW-0597">Phosphoprotein</keyword>
<dbReference type="HOGENOM" id="CLU_959355_0_0_5"/>
<dbReference type="GO" id="GO:0000160">
    <property type="term" value="P:phosphorelay signal transduction system"/>
    <property type="evidence" value="ECO:0007669"/>
    <property type="project" value="InterPro"/>
</dbReference>
<dbReference type="PROSITE" id="PS50110">
    <property type="entry name" value="RESPONSE_REGULATORY"/>
    <property type="match status" value="1"/>
</dbReference>
<dbReference type="Gene3D" id="3.40.50.2300">
    <property type="match status" value="1"/>
</dbReference>
<dbReference type="InterPro" id="IPR050595">
    <property type="entry name" value="Bact_response_regulator"/>
</dbReference>
<dbReference type="Gene3D" id="3.60.40.10">
    <property type="entry name" value="PPM-type phosphatase domain"/>
    <property type="match status" value="1"/>
</dbReference>
<dbReference type="AlphaFoldDB" id="W8S0A0"/>
<dbReference type="InterPro" id="IPR001789">
    <property type="entry name" value="Sig_transdc_resp-reg_receiver"/>
</dbReference>
<evidence type="ECO:0000313" key="5">
    <source>
        <dbReference type="EMBL" id="AHM03552.1"/>
    </source>
</evidence>
<evidence type="ECO:0000259" key="4">
    <source>
        <dbReference type="PROSITE" id="PS50110"/>
    </source>
</evidence>
<dbReference type="eggNOG" id="COG2208">
    <property type="taxonomic scope" value="Bacteria"/>
</dbReference>
<evidence type="ECO:0000256" key="3">
    <source>
        <dbReference type="SAM" id="MobiDB-lite"/>
    </source>
</evidence>
<accession>W8S0A0</accession>
<gene>
    <name evidence="5" type="ORF">roselon_01161</name>
</gene>
<dbReference type="OrthoDB" id="9811749at2"/>
<dbReference type="CDD" id="cd17574">
    <property type="entry name" value="REC_OmpR"/>
    <property type="match status" value="1"/>
</dbReference>
<feature type="modified residue" description="4-aspartylphosphate" evidence="2">
    <location>
        <position position="75"/>
    </location>
</feature>
<dbReference type="SMART" id="SM00448">
    <property type="entry name" value="REC"/>
    <property type="match status" value="1"/>
</dbReference>
<name>W8S0A0_9RHOB</name>
<dbReference type="PANTHER" id="PTHR44591">
    <property type="entry name" value="STRESS RESPONSE REGULATOR PROTEIN 1"/>
    <property type="match status" value="1"/>
</dbReference>
<sequence length="290" mass="30886">MFPQSAQQVTAGSMPVVPTSPAGDHAVLVLDDSAAQRQLLCALLDRWGMRPIASGDPEEALQIAETAGVGLVICDWMMPQMTGPEFCRRLRRAEREDYAYVILLTSKSADEALSEGLASGADDFLTKPLRPTELRARLQAGARTVAMQRELVDKNRRLGDALTELRGLYDAIDADLDEARRLQHSFLQDAVAQVKGAEISLWLESSGHVGGDMVGYFEADRSMVGIHSIDVAGHGVASAMIGARVAAMLSGAAPDQNIALSPLGAGIFRAPPPRSGGGSIEQPDAQGIDR</sequence>
<dbReference type="eggNOG" id="COG0745">
    <property type="taxonomic scope" value="Bacteria"/>
</dbReference>
<evidence type="ECO:0000313" key="6">
    <source>
        <dbReference type="Proteomes" id="UP000019593"/>
    </source>
</evidence>
<evidence type="ECO:0000256" key="1">
    <source>
        <dbReference type="ARBA" id="ARBA00022553"/>
    </source>
</evidence>
<dbReference type="PANTHER" id="PTHR44591:SF3">
    <property type="entry name" value="RESPONSE REGULATORY DOMAIN-CONTAINING PROTEIN"/>
    <property type="match status" value="1"/>
</dbReference>
<dbReference type="EMBL" id="CP004372">
    <property type="protein sequence ID" value="AHM03552.1"/>
    <property type="molecule type" value="Genomic_DNA"/>
</dbReference>
<keyword evidence="6" id="KW-1185">Reference proteome</keyword>
<dbReference type="InterPro" id="IPR036457">
    <property type="entry name" value="PPM-type-like_dom_sf"/>
</dbReference>
<dbReference type="STRING" id="1294273.roselon_01161"/>
<feature type="domain" description="Response regulatory" evidence="4">
    <location>
        <begin position="26"/>
        <end position="142"/>
    </location>
</feature>
<proteinExistence type="predicted"/>
<dbReference type="Proteomes" id="UP000019593">
    <property type="component" value="Chromosome"/>
</dbReference>
<dbReference type="SUPFAM" id="SSF52172">
    <property type="entry name" value="CheY-like"/>
    <property type="match status" value="1"/>
</dbReference>